<evidence type="ECO:0000313" key="3">
    <source>
        <dbReference type="Proteomes" id="UP000321400"/>
    </source>
</evidence>
<dbReference type="EMBL" id="BJYE01000007">
    <property type="protein sequence ID" value="GEN56308.1"/>
    <property type="molecule type" value="Genomic_DNA"/>
</dbReference>
<keyword evidence="3" id="KW-1185">Reference proteome</keyword>
<protein>
    <recommendedName>
        <fullName evidence="4">Heme ABC transporter</fullName>
    </recommendedName>
</protein>
<dbReference type="STRING" id="442899.SAMN05720591_11148"/>
<comment type="caution">
    <text evidence="2">The sequence shown here is derived from an EMBL/GenBank/DDBJ whole genome shotgun (WGS) entry which is preliminary data.</text>
</comment>
<accession>A0A511X038</accession>
<evidence type="ECO:0000256" key="1">
    <source>
        <dbReference type="SAM" id="Phobius"/>
    </source>
</evidence>
<keyword evidence="1" id="KW-0812">Transmembrane</keyword>
<reference evidence="2 3" key="1">
    <citation type="submission" date="2019-07" db="EMBL/GenBank/DDBJ databases">
        <title>Whole genome shotgun sequence of Halolactibacillus alkaliphilus NBRC 103919.</title>
        <authorList>
            <person name="Hosoyama A."/>
            <person name="Uohara A."/>
            <person name="Ohji S."/>
            <person name="Ichikawa N."/>
        </authorList>
    </citation>
    <scope>NUCLEOTIDE SEQUENCE [LARGE SCALE GENOMIC DNA]</scope>
    <source>
        <strain evidence="2 3">NBRC 103919</strain>
    </source>
</reference>
<organism evidence="2 3">
    <name type="scientific">Halolactibacillus alkaliphilus</name>
    <dbReference type="NCBI Taxonomy" id="442899"/>
    <lineage>
        <taxon>Bacteria</taxon>
        <taxon>Bacillati</taxon>
        <taxon>Bacillota</taxon>
        <taxon>Bacilli</taxon>
        <taxon>Bacillales</taxon>
        <taxon>Bacillaceae</taxon>
        <taxon>Halolactibacillus</taxon>
    </lineage>
</organism>
<proteinExistence type="predicted"/>
<sequence>MTTNPSNETKKVFIEVWEDVIAIPDLVISVIITVSFTMILYALAPERPPFPLIFGLIGALFGFGLSVFLIKPKRTVTLIKSKEDK</sequence>
<feature type="transmembrane region" description="Helical" evidence="1">
    <location>
        <begin position="50"/>
        <end position="70"/>
    </location>
</feature>
<evidence type="ECO:0000313" key="2">
    <source>
        <dbReference type="EMBL" id="GEN56308.1"/>
    </source>
</evidence>
<dbReference type="OrthoDB" id="1924966at2"/>
<keyword evidence="1" id="KW-1133">Transmembrane helix</keyword>
<dbReference type="AlphaFoldDB" id="A0A511X038"/>
<dbReference type="RefSeq" id="WP_089801381.1">
    <property type="nucleotide sequence ID" value="NZ_BJYE01000007.1"/>
</dbReference>
<dbReference type="Proteomes" id="UP000321400">
    <property type="component" value="Unassembled WGS sequence"/>
</dbReference>
<feature type="transmembrane region" description="Helical" evidence="1">
    <location>
        <begin position="20"/>
        <end position="44"/>
    </location>
</feature>
<name>A0A511X038_9BACI</name>
<evidence type="ECO:0008006" key="4">
    <source>
        <dbReference type="Google" id="ProtNLM"/>
    </source>
</evidence>
<keyword evidence="1" id="KW-0472">Membrane</keyword>
<gene>
    <name evidence="2" type="ORF">HAL01_07720</name>
</gene>